<dbReference type="InterPro" id="IPR053343">
    <property type="entry name" value="PSII_mRNA-binding_protein"/>
</dbReference>
<dbReference type="InterPro" id="IPR002885">
    <property type="entry name" value="PPR_rpt"/>
</dbReference>
<proteinExistence type="predicted"/>
<evidence type="ECO:0000259" key="3">
    <source>
        <dbReference type="Pfam" id="PF17177"/>
    </source>
</evidence>
<sequence>MQAQTISPSTSESWHSCVIPQLDLEVVSFGSSVKWGERRKRLNFYNVHGYGSLRLSRNLKGCRNGVCIAANNYDLRCKLLYLGSTTTGTISGFSKLKKGSLGAAFAVSLALDEPTLGGNCSVGELGHLDEVSGEIDRVECHEVEKGKDCGNEFDDDGADHVKEVMNASSQRVESACPEQDRVEEGMDSGNEFQIENNHGDVDHGEKVKNVSSQRVDVVALARRLSSARTADDVEEVLKVERILPLQVFSTVIRVFGKEKKLESAMALFEWLKRSEESGGLIQPNLYIYNSLLGALKECGKFDFVEDIMSDMVVRGVHPSVVTYNTLMGIYTEQGRESKALQIFKEMPSKGISPSPASFSIVLFAYRRLEDGFGSVAFFVETRNRYKEGEIGRDGDGEDWDHELSKLESFTIRVCYHVMRRWLVMRENWSSEVLRLLREIDEAGLQHGRAEHERLIWACTQEEHCVVAKELYTRIREVDNEISLSVCNHLIWLLGKAKKWWAALEIYEDMLDKGPKPNNMSYELIVSHFNILLSAARKKGIWRWGVRLLNKMEEKGLKPRSREWNSVLVACSKAAETSAAIEIFKRMVEQGEKPTIISYGALLSALEKGKLYEQAYQVWDHMVRVGFKPNLHSYTIMASIHAGQGKFDLLEDLIGEMVAAGVNPTVITFNAIISSCGRNGHGGLAYEWFERMKAHGIAPNEITYEMLIEALARDGKPRVAYELHLRARTEGLELSAKAYDAVVQATEVYGATVDVAALGPRPPERKKVELRKNLSEFCK</sequence>
<dbReference type="Pfam" id="PF01535">
    <property type="entry name" value="PPR"/>
    <property type="match status" value="2"/>
</dbReference>
<dbReference type="EMBL" id="PNBA02000017">
    <property type="protein sequence ID" value="KAG6394624.1"/>
    <property type="molecule type" value="Genomic_DNA"/>
</dbReference>
<feature type="repeat" description="PPR" evidence="2">
    <location>
        <begin position="664"/>
        <end position="698"/>
    </location>
</feature>
<feature type="repeat" description="PPR" evidence="2">
    <location>
        <begin position="699"/>
        <end position="733"/>
    </location>
</feature>
<dbReference type="InterPro" id="IPR033443">
    <property type="entry name" value="PROP1-like_PPR_dom"/>
</dbReference>
<evidence type="ECO:0000256" key="1">
    <source>
        <dbReference type="ARBA" id="ARBA00022737"/>
    </source>
</evidence>
<dbReference type="Proteomes" id="UP000298416">
    <property type="component" value="Unassembled WGS sequence"/>
</dbReference>
<feature type="repeat" description="PPR" evidence="2">
    <location>
        <begin position="629"/>
        <end position="663"/>
    </location>
</feature>
<evidence type="ECO:0000313" key="5">
    <source>
        <dbReference type="Proteomes" id="UP000298416"/>
    </source>
</evidence>
<reference evidence="4" key="2">
    <citation type="submission" date="2020-08" db="EMBL/GenBank/DDBJ databases">
        <title>Plant Genome Project.</title>
        <authorList>
            <person name="Zhang R.-G."/>
        </authorList>
    </citation>
    <scope>NUCLEOTIDE SEQUENCE</scope>
    <source>
        <strain evidence="4">Huo1</strain>
        <tissue evidence="4">Leaf</tissue>
    </source>
</reference>
<dbReference type="Pfam" id="PF13041">
    <property type="entry name" value="PPR_2"/>
    <property type="match status" value="1"/>
</dbReference>
<feature type="repeat" description="PPR" evidence="2">
    <location>
        <begin position="594"/>
        <end position="628"/>
    </location>
</feature>
<evidence type="ECO:0000313" key="4">
    <source>
        <dbReference type="EMBL" id="KAG6394624.1"/>
    </source>
</evidence>
<name>A0A8X8WHT9_SALSN</name>
<dbReference type="OrthoDB" id="185373at2759"/>
<evidence type="ECO:0000256" key="2">
    <source>
        <dbReference type="PROSITE-ProRule" id="PRU00708"/>
    </source>
</evidence>
<organism evidence="4">
    <name type="scientific">Salvia splendens</name>
    <name type="common">Scarlet sage</name>
    <dbReference type="NCBI Taxonomy" id="180675"/>
    <lineage>
        <taxon>Eukaryota</taxon>
        <taxon>Viridiplantae</taxon>
        <taxon>Streptophyta</taxon>
        <taxon>Embryophyta</taxon>
        <taxon>Tracheophyta</taxon>
        <taxon>Spermatophyta</taxon>
        <taxon>Magnoliopsida</taxon>
        <taxon>eudicotyledons</taxon>
        <taxon>Gunneridae</taxon>
        <taxon>Pentapetalae</taxon>
        <taxon>asterids</taxon>
        <taxon>lamiids</taxon>
        <taxon>Lamiales</taxon>
        <taxon>Lamiaceae</taxon>
        <taxon>Nepetoideae</taxon>
        <taxon>Mentheae</taxon>
        <taxon>Salviinae</taxon>
        <taxon>Salvia</taxon>
        <taxon>Salvia subgen. Calosphace</taxon>
        <taxon>core Calosphace</taxon>
    </lineage>
</organism>
<reference evidence="4" key="1">
    <citation type="submission" date="2018-01" db="EMBL/GenBank/DDBJ databases">
        <authorList>
            <person name="Mao J.F."/>
        </authorList>
    </citation>
    <scope>NUCLEOTIDE SEQUENCE</scope>
    <source>
        <strain evidence="4">Huo1</strain>
        <tissue evidence="4">Leaf</tissue>
    </source>
</reference>
<dbReference type="Pfam" id="PF17177">
    <property type="entry name" value="PPR_long"/>
    <property type="match status" value="1"/>
</dbReference>
<gene>
    <name evidence="4" type="ORF">SASPL_145213</name>
</gene>
<feature type="repeat" description="PPR" evidence="2">
    <location>
        <begin position="524"/>
        <end position="558"/>
    </location>
</feature>
<dbReference type="NCBIfam" id="TIGR00756">
    <property type="entry name" value="PPR"/>
    <property type="match status" value="5"/>
</dbReference>
<protein>
    <recommendedName>
        <fullName evidence="3">PROP1-like PPR domain-containing protein</fullName>
    </recommendedName>
</protein>
<dbReference type="PANTHER" id="PTHR47940:SF1">
    <property type="entry name" value="PROTEIN LOW PHOTOSYNTHETIC EFFICIENCY 1, CHLOROPLASTIC"/>
    <property type="match status" value="1"/>
</dbReference>
<feature type="repeat" description="PPR" evidence="2">
    <location>
        <begin position="559"/>
        <end position="593"/>
    </location>
</feature>
<dbReference type="PROSITE" id="PS51375">
    <property type="entry name" value="PPR"/>
    <property type="match status" value="9"/>
</dbReference>
<dbReference type="Pfam" id="PF13812">
    <property type="entry name" value="PPR_3"/>
    <property type="match status" value="1"/>
</dbReference>
<dbReference type="PANTHER" id="PTHR47940">
    <property type="entry name" value="OS12G0283900 PROTEIN"/>
    <property type="match status" value="1"/>
</dbReference>
<dbReference type="AlphaFoldDB" id="A0A8X8WHT9"/>
<keyword evidence="1" id="KW-0677">Repeat</keyword>
<feature type="repeat" description="PPR" evidence="2">
    <location>
        <begin position="482"/>
        <end position="516"/>
    </location>
</feature>
<keyword evidence="5" id="KW-1185">Reference proteome</keyword>
<comment type="caution">
    <text evidence="4">The sequence shown here is derived from an EMBL/GenBank/DDBJ whole genome shotgun (WGS) entry which is preliminary data.</text>
</comment>
<feature type="domain" description="PROP1-like PPR" evidence="3">
    <location>
        <begin position="566"/>
        <end position="735"/>
    </location>
</feature>
<feature type="repeat" description="PPR" evidence="2">
    <location>
        <begin position="319"/>
        <end position="353"/>
    </location>
</feature>
<accession>A0A8X8WHT9</accession>
<feature type="repeat" description="PPR" evidence="2">
    <location>
        <begin position="284"/>
        <end position="318"/>
    </location>
</feature>